<protein>
    <submittedName>
        <fullName evidence="2">Uncharacterized protein</fullName>
    </submittedName>
</protein>
<dbReference type="AlphaFoldDB" id="A0A0M6Y260"/>
<dbReference type="EMBL" id="CXST01000001">
    <property type="protein sequence ID" value="CTQ43101.1"/>
    <property type="molecule type" value="Genomic_DNA"/>
</dbReference>
<dbReference type="Proteomes" id="UP000048926">
    <property type="component" value="Unassembled WGS sequence"/>
</dbReference>
<reference evidence="3" key="1">
    <citation type="submission" date="2015-07" db="EMBL/GenBank/DDBJ databases">
        <authorList>
            <person name="Rodrigo-Torres Lidia"/>
            <person name="Arahal R.David."/>
        </authorList>
    </citation>
    <scope>NUCLEOTIDE SEQUENCE [LARGE SCALE GENOMIC DNA]</scope>
    <source>
        <strain evidence="3">CECT 4801</strain>
    </source>
</reference>
<feature type="transmembrane region" description="Helical" evidence="1">
    <location>
        <begin position="20"/>
        <end position="40"/>
    </location>
</feature>
<keyword evidence="1" id="KW-0812">Transmembrane</keyword>
<keyword evidence="1" id="KW-0472">Membrane</keyword>
<organism evidence="2 3">
    <name type="scientific">Roseibium aggregatum</name>
    <dbReference type="NCBI Taxonomy" id="187304"/>
    <lineage>
        <taxon>Bacteria</taxon>
        <taxon>Pseudomonadati</taxon>
        <taxon>Pseudomonadota</taxon>
        <taxon>Alphaproteobacteria</taxon>
        <taxon>Hyphomicrobiales</taxon>
        <taxon>Stappiaceae</taxon>
        <taxon>Roseibium</taxon>
    </lineage>
</organism>
<evidence type="ECO:0000313" key="3">
    <source>
        <dbReference type="Proteomes" id="UP000048926"/>
    </source>
</evidence>
<dbReference type="RefSeq" id="WP_055655204.1">
    <property type="nucleotide sequence ID" value="NZ_CP045627.1"/>
</dbReference>
<sequence length="160" mass="17876">MSFWSGKKESLNQSLVEITFRAVLSGLVIVFFAQFLIARVDNQIEVASKRDALNTFRNSHLSKLTTRFSDAFLALDCTRSVSTLSTNTCKSDIATFLTELNTIFLELKAIYPTSGFPKLVELQDQAELMYSTPSQVTQQNIDGFAATFGASLHEMAQNFR</sequence>
<dbReference type="KEGG" id="lagg:B0E33_22515"/>
<evidence type="ECO:0000256" key="1">
    <source>
        <dbReference type="SAM" id="Phobius"/>
    </source>
</evidence>
<name>A0A0M6Y260_9HYPH</name>
<proteinExistence type="predicted"/>
<gene>
    <name evidence="2" type="ORF">LAL4801_01537</name>
</gene>
<keyword evidence="3" id="KW-1185">Reference proteome</keyword>
<accession>A0A0M6Y260</accession>
<keyword evidence="1" id="KW-1133">Transmembrane helix</keyword>
<evidence type="ECO:0000313" key="2">
    <source>
        <dbReference type="EMBL" id="CTQ43101.1"/>
    </source>
</evidence>